<reference evidence="1" key="1">
    <citation type="journal article" date="2023" name="GigaByte">
        <title>Genome assembly of the bearded iris, Iris pallida Lam.</title>
        <authorList>
            <person name="Bruccoleri R.E."/>
            <person name="Oakeley E.J."/>
            <person name="Faust A.M.E."/>
            <person name="Altorfer M."/>
            <person name="Dessus-Babus S."/>
            <person name="Burckhardt D."/>
            <person name="Oertli M."/>
            <person name="Naumann U."/>
            <person name="Petersen F."/>
            <person name="Wong J."/>
        </authorList>
    </citation>
    <scope>NUCLEOTIDE SEQUENCE</scope>
    <source>
        <strain evidence="1">GSM-AAB239-AS_SAM_17_03QT</strain>
    </source>
</reference>
<gene>
    <name evidence="1" type="ORF">M6B38_246965</name>
</gene>
<keyword evidence="1" id="KW-0645">Protease</keyword>
<accession>A0AAX6DGZ9</accession>
<sequence length="72" mass="8025">MTKHHLNAEIVRGVDSHPLHLDVLLDDSDSPRITNISTACNENYQLAHDLSPSLSSVIKLNILISFKLNTTF</sequence>
<keyword evidence="1" id="KW-0378">Hydrolase</keyword>
<dbReference type="GO" id="GO:0006508">
    <property type="term" value="P:proteolysis"/>
    <property type="evidence" value="ECO:0007669"/>
    <property type="project" value="UniProtKB-KW"/>
</dbReference>
<reference evidence="1" key="2">
    <citation type="submission" date="2023-04" db="EMBL/GenBank/DDBJ databases">
        <authorList>
            <person name="Bruccoleri R.E."/>
            <person name="Oakeley E.J."/>
            <person name="Faust A.-M."/>
            <person name="Dessus-Babus S."/>
            <person name="Altorfer M."/>
            <person name="Burckhardt D."/>
            <person name="Oertli M."/>
            <person name="Naumann U."/>
            <person name="Petersen F."/>
            <person name="Wong J."/>
        </authorList>
    </citation>
    <scope>NUCLEOTIDE SEQUENCE</scope>
    <source>
        <strain evidence="1">GSM-AAB239-AS_SAM_17_03QT</strain>
        <tissue evidence="1">Leaf</tissue>
    </source>
</reference>
<dbReference type="EMBL" id="JANAVB010044814">
    <property type="protein sequence ID" value="KAJ6791036.1"/>
    <property type="molecule type" value="Genomic_DNA"/>
</dbReference>
<comment type="caution">
    <text evidence="1">The sequence shown here is derived from an EMBL/GenBank/DDBJ whole genome shotgun (WGS) entry which is preliminary data.</text>
</comment>
<protein>
    <submittedName>
        <fullName evidence="1">Subtilisin-like protease SBT2.5</fullName>
    </submittedName>
</protein>
<proteinExistence type="predicted"/>
<dbReference type="Proteomes" id="UP001140949">
    <property type="component" value="Unassembled WGS sequence"/>
</dbReference>
<evidence type="ECO:0000313" key="1">
    <source>
        <dbReference type="EMBL" id="KAJ6791036.1"/>
    </source>
</evidence>
<evidence type="ECO:0000313" key="2">
    <source>
        <dbReference type="Proteomes" id="UP001140949"/>
    </source>
</evidence>
<organism evidence="1 2">
    <name type="scientific">Iris pallida</name>
    <name type="common">Sweet iris</name>
    <dbReference type="NCBI Taxonomy" id="29817"/>
    <lineage>
        <taxon>Eukaryota</taxon>
        <taxon>Viridiplantae</taxon>
        <taxon>Streptophyta</taxon>
        <taxon>Embryophyta</taxon>
        <taxon>Tracheophyta</taxon>
        <taxon>Spermatophyta</taxon>
        <taxon>Magnoliopsida</taxon>
        <taxon>Liliopsida</taxon>
        <taxon>Asparagales</taxon>
        <taxon>Iridaceae</taxon>
        <taxon>Iridoideae</taxon>
        <taxon>Irideae</taxon>
        <taxon>Iris</taxon>
    </lineage>
</organism>
<keyword evidence="2" id="KW-1185">Reference proteome</keyword>
<dbReference type="AlphaFoldDB" id="A0AAX6DGZ9"/>
<dbReference type="GO" id="GO:0008233">
    <property type="term" value="F:peptidase activity"/>
    <property type="evidence" value="ECO:0007669"/>
    <property type="project" value="UniProtKB-KW"/>
</dbReference>
<name>A0AAX6DGZ9_IRIPA</name>